<keyword evidence="3" id="KW-1185">Reference proteome</keyword>
<dbReference type="OrthoDB" id="4501190at2759"/>
<dbReference type="InterPro" id="IPR043502">
    <property type="entry name" value="DNA/RNA_pol_sf"/>
</dbReference>
<dbReference type="VEuPathDB" id="FungiDB:VP01_3218g2"/>
<name>A0A0L6UZ55_9BASI</name>
<sequence length="113" mass="13236">MTFGKTTMKIHPILLTQPGYSRSKTTRTVIASNSKTYFPMLRMLLLYSLHKNLKVQQFDFQGAFLHDPLNEDVFIKNPKGVNRPTPYLKLKKLLYGLKQSPKNWYETLTTWLN</sequence>
<comment type="caution">
    <text evidence="2">The sequence shown here is derived from an EMBL/GenBank/DDBJ whole genome shotgun (WGS) entry which is preliminary data.</text>
</comment>
<organism evidence="2 3">
    <name type="scientific">Puccinia sorghi</name>
    <dbReference type="NCBI Taxonomy" id="27349"/>
    <lineage>
        <taxon>Eukaryota</taxon>
        <taxon>Fungi</taxon>
        <taxon>Dikarya</taxon>
        <taxon>Basidiomycota</taxon>
        <taxon>Pucciniomycotina</taxon>
        <taxon>Pucciniomycetes</taxon>
        <taxon>Pucciniales</taxon>
        <taxon>Pucciniaceae</taxon>
        <taxon>Puccinia</taxon>
    </lineage>
</organism>
<protein>
    <submittedName>
        <fullName evidence="2">Putative integrase</fullName>
    </submittedName>
</protein>
<dbReference type="AlphaFoldDB" id="A0A0L6UZ55"/>
<dbReference type="InterPro" id="IPR013103">
    <property type="entry name" value="RVT_2"/>
</dbReference>
<evidence type="ECO:0000313" key="2">
    <source>
        <dbReference type="EMBL" id="KNZ53512.1"/>
    </source>
</evidence>
<evidence type="ECO:0000259" key="1">
    <source>
        <dbReference type="Pfam" id="PF07727"/>
    </source>
</evidence>
<dbReference type="Proteomes" id="UP000037035">
    <property type="component" value="Unassembled WGS sequence"/>
</dbReference>
<gene>
    <name evidence="2" type="ORF">VP01_3218g2</name>
</gene>
<dbReference type="SUPFAM" id="SSF56672">
    <property type="entry name" value="DNA/RNA polymerases"/>
    <property type="match status" value="1"/>
</dbReference>
<dbReference type="EMBL" id="LAVV01008189">
    <property type="protein sequence ID" value="KNZ53512.1"/>
    <property type="molecule type" value="Genomic_DNA"/>
</dbReference>
<dbReference type="Pfam" id="PF07727">
    <property type="entry name" value="RVT_2"/>
    <property type="match status" value="1"/>
</dbReference>
<feature type="domain" description="Reverse transcriptase Ty1/copia-type" evidence="1">
    <location>
        <begin position="39"/>
        <end position="112"/>
    </location>
</feature>
<reference evidence="2 3" key="1">
    <citation type="submission" date="2015-08" db="EMBL/GenBank/DDBJ databases">
        <title>Next Generation Sequencing and Analysis of the Genome of Puccinia sorghi L Schw, the Causal Agent of Maize Common Rust.</title>
        <authorList>
            <person name="Rochi L."/>
            <person name="Burguener G."/>
            <person name="Darino M."/>
            <person name="Turjanski A."/>
            <person name="Kreff E."/>
            <person name="Dieguez M.J."/>
            <person name="Sacco F."/>
        </authorList>
    </citation>
    <scope>NUCLEOTIDE SEQUENCE [LARGE SCALE GENOMIC DNA]</scope>
    <source>
        <strain evidence="2 3">RO10H11247</strain>
    </source>
</reference>
<accession>A0A0L6UZ55</accession>
<evidence type="ECO:0000313" key="3">
    <source>
        <dbReference type="Proteomes" id="UP000037035"/>
    </source>
</evidence>
<proteinExistence type="predicted"/>